<dbReference type="InterPro" id="IPR029060">
    <property type="entry name" value="PIN-like_dom_sf"/>
</dbReference>
<keyword evidence="3" id="KW-1185">Reference proteome</keyword>
<dbReference type="PANTHER" id="PTHR39677">
    <property type="entry name" value="RIBONUCLEASE VAPC6"/>
    <property type="match status" value="1"/>
</dbReference>
<dbReference type="RefSeq" id="WP_253524265.1">
    <property type="nucleotide sequence ID" value="NZ_JAMZEL010000001.1"/>
</dbReference>
<dbReference type="EMBL" id="JAMZEL010000001">
    <property type="protein sequence ID" value="MCP1381084.1"/>
    <property type="molecule type" value="Genomic_DNA"/>
</dbReference>
<dbReference type="Gene3D" id="3.40.50.1010">
    <property type="entry name" value="5'-nuclease"/>
    <property type="match status" value="1"/>
</dbReference>
<name>A0ABT1FH87_9BACT</name>
<evidence type="ECO:0000313" key="2">
    <source>
        <dbReference type="EMBL" id="MCP1381084.1"/>
    </source>
</evidence>
<evidence type="ECO:0000313" key="3">
    <source>
        <dbReference type="Proteomes" id="UP001204772"/>
    </source>
</evidence>
<dbReference type="Pfam" id="PF01850">
    <property type="entry name" value="PIN"/>
    <property type="match status" value="1"/>
</dbReference>
<feature type="domain" description="PIN" evidence="1">
    <location>
        <begin position="17"/>
        <end position="119"/>
    </location>
</feature>
<evidence type="ECO:0000259" key="1">
    <source>
        <dbReference type="Pfam" id="PF01850"/>
    </source>
</evidence>
<dbReference type="SUPFAM" id="SSF88723">
    <property type="entry name" value="PIN domain-like"/>
    <property type="match status" value="1"/>
</dbReference>
<organism evidence="2 3">
    <name type="scientific">Runella salmonicolor</name>
    <dbReference type="NCBI Taxonomy" id="2950278"/>
    <lineage>
        <taxon>Bacteria</taxon>
        <taxon>Pseudomonadati</taxon>
        <taxon>Bacteroidota</taxon>
        <taxon>Cytophagia</taxon>
        <taxon>Cytophagales</taxon>
        <taxon>Spirosomataceae</taxon>
        <taxon>Runella</taxon>
    </lineage>
</organism>
<dbReference type="PANTHER" id="PTHR39677:SF4">
    <property type="entry name" value="RIBONUCLEASE VAPC6"/>
    <property type="match status" value="1"/>
</dbReference>
<gene>
    <name evidence="2" type="ORF">NCI00_01550</name>
</gene>
<sequence length="133" mass="14674">MGGSLNFSTPCWLQINHELFINGIVASESLYRLLGILGEKSPMSVAKSGQIRQTLDKHQTSKLLSGFNFLNISKSAVIHAIDLMKNHNLLPNDALILSTCKLTTIAILASYDSDFRKACQKEGIRLIKSVEDL</sequence>
<reference evidence="2 3" key="1">
    <citation type="submission" date="2022-06" db="EMBL/GenBank/DDBJ databases">
        <title>Runella sp. S5 genome sequencing.</title>
        <authorList>
            <person name="Park S."/>
        </authorList>
    </citation>
    <scope>NUCLEOTIDE SEQUENCE [LARGE SCALE GENOMIC DNA]</scope>
    <source>
        <strain evidence="2 3">S5</strain>
    </source>
</reference>
<dbReference type="InterPro" id="IPR002716">
    <property type="entry name" value="PIN_dom"/>
</dbReference>
<protein>
    <submittedName>
        <fullName evidence="2">PIN domain-containing protein</fullName>
    </submittedName>
</protein>
<proteinExistence type="predicted"/>
<comment type="caution">
    <text evidence="2">The sequence shown here is derived from an EMBL/GenBank/DDBJ whole genome shotgun (WGS) entry which is preliminary data.</text>
</comment>
<dbReference type="Proteomes" id="UP001204772">
    <property type="component" value="Unassembled WGS sequence"/>
</dbReference>
<accession>A0ABT1FH87</accession>